<evidence type="ECO:0000259" key="1">
    <source>
        <dbReference type="Pfam" id="PF13192"/>
    </source>
</evidence>
<dbReference type="InterPro" id="IPR036249">
    <property type="entry name" value="Thioredoxin-like_sf"/>
</dbReference>
<dbReference type="PANTHER" id="PTHR37170">
    <property type="entry name" value="GLUTAREDOXIN-RELATED"/>
    <property type="match status" value="1"/>
</dbReference>
<feature type="domain" description="Thioredoxin-like fold" evidence="1">
    <location>
        <begin position="39"/>
        <end position="115"/>
    </location>
</feature>
<evidence type="ECO:0000313" key="2">
    <source>
        <dbReference type="EMBL" id="PIZ41179.1"/>
    </source>
</evidence>
<dbReference type="Proteomes" id="UP000230956">
    <property type="component" value="Unassembled WGS sequence"/>
</dbReference>
<comment type="caution">
    <text evidence="2">The sequence shown here is derived from an EMBL/GenBank/DDBJ whole genome shotgun (WGS) entry which is preliminary data.</text>
</comment>
<name>A0A2M7T9H4_9ACTN</name>
<dbReference type="SUPFAM" id="SSF52833">
    <property type="entry name" value="Thioredoxin-like"/>
    <property type="match status" value="1"/>
</dbReference>
<gene>
    <name evidence="2" type="ORF">COY37_02745</name>
</gene>
<dbReference type="EMBL" id="PFNG01000068">
    <property type="protein sequence ID" value="PIZ41179.1"/>
    <property type="molecule type" value="Genomic_DNA"/>
</dbReference>
<dbReference type="RefSeq" id="WP_286975968.1">
    <property type="nucleotide sequence ID" value="NZ_PEXG01000012.1"/>
</dbReference>
<protein>
    <recommendedName>
        <fullName evidence="1">Thioredoxin-like fold domain-containing protein</fullName>
    </recommendedName>
</protein>
<dbReference type="PANTHER" id="PTHR37170:SF1">
    <property type="entry name" value="GLUTAREDOXIN-LIKE PROTEIN"/>
    <property type="match status" value="1"/>
</dbReference>
<sequence>MIFNEDQRREIDELLSGNMNQPVKVVYFTQDQPSLELPVQVEVTPCEYCTETEEMLKELAGLSGKLELEVYDYIKDKDKVEQYGIEGVPALALVGEKDYGIRYYGIPSGYEFSALLDGLINVSKGETKLTDDTRRALAEIKEPVHLRVFVTPT</sequence>
<dbReference type="Gene3D" id="3.40.30.10">
    <property type="entry name" value="Glutaredoxin"/>
    <property type="match status" value="1"/>
</dbReference>
<organism evidence="2 3">
    <name type="scientific">Candidatus Aquicultor secundus</name>
    <dbReference type="NCBI Taxonomy" id="1973895"/>
    <lineage>
        <taxon>Bacteria</taxon>
        <taxon>Bacillati</taxon>
        <taxon>Actinomycetota</taxon>
        <taxon>Candidatus Aquicultoria</taxon>
        <taxon>Candidatus Aquicultorales</taxon>
        <taxon>Candidatus Aquicultoraceae</taxon>
        <taxon>Candidatus Aquicultor</taxon>
    </lineage>
</organism>
<dbReference type="AlphaFoldDB" id="A0A2M7T9H4"/>
<dbReference type="Pfam" id="PF13192">
    <property type="entry name" value="Thioredoxin_3"/>
    <property type="match status" value="1"/>
</dbReference>
<evidence type="ECO:0000313" key="3">
    <source>
        <dbReference type="Proteomes" id="UP000230956"/>
    </source>
</evidence>
<reference evidence="3" key="1">
    <citation type="submission" date="2017-09" db="EMBL/GenBank/DDBJ databases">
        <title>Depth-based differentiation of microbial function through sediment-hosted aquifers and enrichment of novel symbionts in the deep terrestrial subsurface.</title>
        <authorList>
            <person name="Probst A.J."/>
            <person name="Ladd B."/>
            <person name="Jarett J.K."/>
            <person name="Geller-Mcgrath D.E."/>
            <person name="Sieber C.M.K."/>
            <person name="Emerson J.B."/>
            <person name="Anantharaman K."/>
            <person name="Thomas B.C."/>
            <person name="Malmstrom R."/>
            <person name="Stieglmeier M."/>
            <person name="Klingl A."/>
            <person name="Woyke T."/>
            <person name="Ryan C.M."/>
            <person name="Banfield J.F."/>
        </authorList>
    </citation>
    <scope>NUCLEOTIDE SEQUENCE [LARGE SCALE GENOMIC DNA]</scope>
</reference>
<dbReference type="InterPro" id="IPR012336">
    <property type="entry name" value="Thioredoxin-like_fold"/>
</dbReference>
<proteinExistence type="predicted"/>
<accession>A0A2M7T9H4</accession>